<dbReference type="STRING" id="425264.A0A3G2SBG2"/>
<dbReference type="CDD" id="cd01169">
    <property type="entry name" value="HMPP_kinase"/>
    <property type="match status" value="1"/>
</dbReference>
<evidence type="ECO:0000313" key="3">
    <source>
        <dbReference type="EMBL" id="AYO44679.1"/>
    </source>
</evidence>
<dbReference type="Gene3D" id="1.20.910.10">
    <property type="entry name" value="Heme oxygenase-like"/>
    <property type="match status" value="1"/>
</dbReference>
<dbReference type="VEuPathDB" id="FungiDB:DNF11_3729"/>
<feature type="domain" description="Pyridoxamine kinase/Phosphomethylpyrimidine kinase" evidence="2">
    <location>
        <begin position="21"/>
        <end position="202"/>
    </location>
</feature>
<reference evidence="3 4" key="1">
    <citation type="submission" date="2018-10" db="EMBL/GenBank/DDBJ databases">
        <title>Complete genome sequence of Malassezia restricta CBS 7877.</title>
        <authorList>
            <person name="Morand S.C."/>
            <person name="Bertignac M."/>
            <person name="Iltis A."/>
            <person name="Kolder I."/>
            <person name="Pirovano W."/>
            <person name="Jourdain R."/>
            <person name="Clavaud C."/>
        </authorList>
    </citation>
    <scope>NUCLEOTIDE SEQUENCE [LARGE SCALE GENOMIC DNA]</scope>
    <source>
        <strain evidence="3 4">CBS 7877</strain>
    </source>
</reference>
<dbReference type="Proteomes" id="UP000269793">
    <property type="component" value="Chromosome VII"/>
</dbReference>
<dbReference type="InterPro" id="IPR029056">
    <property type="entry name" value="Ribokinase-like"/>
</dbReference>
<keyword evidence="4" id="KW-1185">Reference proteome</keyword>
<dbReference type="Pfam" id="PF08543">
    <property type="entry name" value="Phos_pyr_kin"/>
    <property type="match status" value="2"/>
</dbReference>
<feature type="domain" description="Thiaminase-2/PQQC" evidence="1">
    <location>
        <begin position="394"/>
        <end position="599"/>
    </location>
</feature>
<dbReference type="PANTHER" id="PTHR20858:SF17">
    <property type="entry name" value="HYDROXYMETHYLPYRIMIDINE_PHOSPHOMETHYLPYRIMIDINE KINASE THI20-RELATED"/>
    <property type="match status" value="1"/>
</dbReference>
<dbReference type="GO" id="GO:0009228">
    <property type="term" value="P:thiamine biosynthetic process"/>
    <property type="evidence" value="ECO:0007669"/>
    <property type="project" value="InterPro"/>
</dbReference>
<organism evidence="3 4">
    <name type="scientific">Malassezia restricta (strain ATCC 96810 / NBRC 103918 / CBS 7877)</name>
    <name type="common">Seborrheic dermatitis infection agent</name>
    <dbReference type="NCBI Taxonomy" id="425264"/>
    <lineage>
        <taxon>Eukaryota</taxon>
        <taxon>Fungi</taxon>
        <taxon>Dikarya</taxon>
        <taxon>Basidiomycota</taxon>
        <taxon>Ustilaginomycotina</taxon>
        <taxon>Malasseziomycetes</taxon>
        <taxon>Malasseziales</taxon>
        <taxon>Malasseziaceae</taxon>
        <taxon>Malassezia</taxon>
    </lineage>
</organism>
<evidence type="ECO:0000313" key="4">
    <source>
        <dbReference type="Proteomes" id="UP000269793"/>
    </source>
</evidence>
<dbReference type="NCBIfam" id="TIGR00097">
    <property type="entry name" value="HMP-P_kinase"/>
    <property type="match status" value="1"/>
</dbReference>
<protein>
    <submittedName>
        <fullName evidence="3">Hydroxymethylpyrimidine/phosphomethylpyrimidine kinase</fullName>
        <ecNumber evidence="3">2.7.4.7</ecNumber>
    </submittedName>
</protein>
<feature type="domain" description="Pyridoxamine kinase/Phosphomethylpyrimidine kinase" evidence="2">
    <location>
        <begin position="284"/>
        <end position="362"/>
    </location>
</feature>
<dbReference type="InterPro" id="IPR004305">
    <property type="entry name" value="Thiaminase-2/PQQC"/>
</dbReference>
<dbReference type="AlphaFoldDB" id="A0A3G2SBG2"/>
<dbReference type="GO" id="GO:0005829">
    <property type="term" value="C:cytosol"/>
    <property type="evidence" value="ECO:0007669"/>
    <property type="project" value="TreeGrafter"/>
</dbReference>
<dbReference type="GO" id="GO:0008972">
    <property type="term" value="F:phosphomethylpyrimidine kinase activity"/>
    <property type="evidence" value="ECO:0007669"/>
    <property type="project" value="UniProtKB-EC"/>
</dbReference>
<accession>A0A3G2SBG2</accession>
<dbReference type="Gene3D" id="3.40.1190.20">
    <property type="match status" value="1"/>
</dbReference>
<proteinExistence type="predicted"/>
<dbReference type="EMBL" id="CP033154">
    <property type="protein sequence ID" value="AYO44679.1"/>
    <property type="molecule type" value="Genomic_DNA"/>
</dbReference>
<dbReference type="GO" id="GO:0008902">
    <property type="term" value="F:hydroxymethylpyrimidine kinase activity"/>
    <property type="evidence" value="ECO:0007669"/>
    <property type="project" value="TreeGrafter"/>
</dbReference>
<dbReference type="InterPro" id="IPR004399">
    <property type="entry name" value="HMP/HMP-P_kinase_dom"/>
</dbReference>
<dbReference type="SUPFAM" id="SSF53613">
    <property type="entry name" value="Ribokinase-like"/>
    <property type="match status" value="2"/>
</dbReference>
<dbReference type="OrthoDB" id="10028886at2759"/>
<name>A0A3G2SBG2_MALR7</name>
<dbReference type="InterPro" id="IPR016084">
    <property type="entry name" value="Haem_Oase-like_multi-hlx"/>
</dbReference>
<sequence length="605" mass="65598">MPIQASESPVVPRVLTIAGSDPSGGAGIQADLKTFLALHTYGLSVITSLTAQNTMGVTSIHTPPAAFVKQQFDTVTEDIDINAIKIGMLSNASVVSQVAELLKEWRQANSGPVVLDTVMVATSGALLLEHDAVRVIKEELLKYASIITPNISEAVHLLKETQFASVVPTSSPTLSDLQSMAKALGELGAKNVLVKGGHAAMPLSSIRSELLAKGVDVFDEALDSEVQAYDRERNASILLRSECNTTLSKLAFALNASVYSLNGADICFTRSASDLMCLHAPCDSYTADVLYETERGHFTIFIKPTIPTTATHGTGCTLSSAIAAMCAHGYPIRLAVAYALQFMQRVLASGLDKVGHGHGPLNHDANLMSRGVALRTPSNPAPLTTMLASRSWKAWRSYTRHPFVQQLGQATLPKESLCWFMLQDYAYLKQYARALSKAVAHPASNLEDMKSCAAMSKAVLEEMQLHVRVCERLGISSEDMESTMESRATVAYTRFFLDVADEGLLPLMISLASCAVGYAEVGLWLEKERDTGRMHPSSVYNEWVSEYAGDAYQNSIANYVELVEDYAQRIAVSESQAARLQQVWDAATRFEIGMWDEALSVGSQA</sequence>
<dbReference type="PANTHER" id="PTHR20858">
    <property type="entry name" value="PHOSPHOMETHYLPYRIMIDINE KINASE"/>
    <property type="match status" value="1"/>
</dbReference>
<gene>
    <name evidence="3" type="primary">thiD</name>
    <name evidence="3" type="ORF">DNF11_3729</name>
</gene>
<dbReference type="CDD" id="cd19367">
    <property type="entry name" value="TenA_C_ScTHI20-like"/>
    <property type="match status" value="1"/>
</dbReference>
<evidence type="ECO:0000259" key="2">
    <source>
        <dbReference type="Pfam" id="PF08543"/>
    </source>
</evidence>
<dbReference type="EC" id="2.7.4.7" evidence="3"/>
<keyword evidence="3" id="KW-0808">Transferase</keyword>
<dbReference type="InterPro" id="IPR013749">
    <property type="entry name" value="PM/HMP-P_kinase-1"/>
</dbReference>
<evidence type="ECO:0000259" key="1">
    <source>
        <dbReference type="Pfam" id="PF03070"/>
    </source>
</evidence>
<dbReference type="Pfam" id="PF03070">
    <property type="entry name" value="TENA_THI-4"/>
    <property type="match status" value="1"/>
</dbReference>
<keyword evidence="3" id="KW-0418">Kinase</keyword>
<dbReference type="SUPFAM" id="SSF48613">
    <property type="entry name" value="Heme oxygenase-like"/>
    <property type="match status" value="1"/>
</dbReference>